<dbReference type="Proteomes" id="UP001228019">
    <property type="component" value="Unassembled WGS sequence"/>
</dbReference>
<proteinExistence type="predicted"/>
<name>A0ABT9C5H0_9PSED</name>
<feature type="domain" description="Transposase IS116/IS110/IS902 C-terminal" evidence="1">
    <location>
        <begin position="57"/>
        <end position="139"/>
    </location>
</feature>
<reference evidence="2 4" key="1">
    <citation type="submission" date="2023-07" db="EMBL/GenBank/DDBJ databases">
        <title>Identification of four novel Pseudomonas species associated with bacterial leaf spot of cucurbits.</title>
        <authorList>
            <person name="Fullem K.R."/>
        </authorList>
    </citation>
    <scope>NUCLEOTIDE SEQUENCE [LARGE SCALE GENOMIC DNA]</scope>
    <source>
        <strain evidence="2 4">K18</strain>
    </source>
</reference>
<evidence type="ECO:0000313" key="2">
    <source>
        <dbReference type="EMBL" id="MDO7900046.1"/>
    </source>
</evidence>
<dbReference type="PANTHER" id="PTHR33055">
    <property type="entry name" value="TRANSPOSASE FOR INSERTION SEQUENCE ELEMENT IS1111A"/>
    <property type="match status" value="1"/>
</dbReference>
<sequence length="179" mass="20069">DALIQQRDDNRRRAKQAQLAQVLETYQALDVALRSLIKATDKRIAEQSRQVDSELLERLRAVKGLGPVTIASLFCYLPELGDLNRAQVAALAGVAPFNNDSGVKTGKRHIYGGRRRLRRAAYMCALVMVRYNADFKARYARLRAKGKCAKVALVACMRVLLVRLNAMVRDGTPWRDQTA</sequence>
<dbReference type="EMBL" id="JAUQOP010000067">
    <property type="protein sequence ID" value="MDO7900187.1"/>
    <property type="molecule type" value="Genomic_DNA"/>
</dbReference>
<feature type="non-terminal residue" evidence="2">
    <location>
        <position position="1"/>
    </location>
</feature>
<accession>A0ABT9C5H0</accession>
<evidence type="ECO:0000313" key="3">
    <source>
        <dbReference type="EMBL" id="MDO7900187.1"/>
    </source>
</evidence>
<dbReference type="RefSeq" id="WP_304556984.1">
    <property type="nucleotide sequence ID" value="NZ_JAUQOP010000060.1"/>
</dbReference>
<dbReference type="InterPro" id="IPR047650">
    <property type="entry name" value="Transpos_IS110"/>
</dbReference>
<dbReference type="EMBL" id="JAUQOP010000060">
    <property type="protein sequence ID" value="MDO7900046.1"/>
    <property type="molecule type" value="Genomic_DNA"/>
</dbReference>
<comment type="caution">
    <text evidence="2">The sequence shown here is derived from an EMBL/GenBank/DDBJ whole genome shotgun (WGS) entry which is preliminary data.</text>
</comment>
<evidence type="ECO:0000313" key="4">
    <source>
        <dbReference type="Proteomes" id="UP001228019"/>
    </source>
</evidence>
<evidence type="ECO:0000259" key="1">
    <source>
        <dbReference type="Pfam" id="PF02371"/>
    </source>
</evidence>
<keyword evidence="4" id="KW-1185">Reference proteome</keyword>
<organism evidence="2 4">
    <name type="scientific">Pseudomonas citrulli</name>
    <dbReference type="NCBI Taxonomy" id="3064347"/>
    <lineage>
        <taxon>Bacteria</taxon>
        <taxon>Pseudomonadati</taxon>
        <taxon>Pseudomonadota</taxon>
        <taxon>Gammaproteobacteria</taxon>
        <taxon>Pseudomonadales</taxon>
        <taxon>Pseudomonadaceae</taxon>
        <taxon>Pseudomonas</taxon>
    </lineage>
</organism>
<protein>
    <submittedName>
        <fullName evidence="2">Transposase</fullName>
    </submittedName>
</protein>
<dbReference type="PANTHER" id="PTHR33055:SF13">
    <property type="entry name" value="TRANSPOSASE"/>
    <property type="match status" value="1"/>
</dbReference>
<dbReference type="InterPro" id="IPR003346">
    <property type="entry name" value="Transposase_20"/>
</dbReference>
<gene>
    <name evidence="2" type="ORF">Q6A48_24430</name>
    <name evidence="3" type="ORF">Q6A48_25135</name>
</gene>
<dbReference type="Pfam" id="PF02371">
    <property type="entry name" value="Transposase_20"/>
    <property type="match status" value="1"/>
</dbReference>